<dbReference type="AlphaFoldDB" id="A0A2N2E119"/>
<keyword evidence="9 10" id="KW-0413">Isomerase</keyword>
<dbReference type="Pfam" id="PF01751">
    <property type="entry name" value="Toprim"/>
    <property type="match status" value="1"/>
</dbReference>
<evidence type="ECO:0000256" key="1">
    <source>
        <dbReference type="ARBA" id="ARBA00000213"/>
    </source>
</evidence>
<keyword evidence="7 10" id="KW-0799">Topoisomerase</keyword>
<dbReference type="InterPro" id="IPR023405">
    <property type="entry name" value="Topo_IA_core_domain"/>
</dbReference>
<evidence type="ECO:0000313" key="15">
    <source>
        <dbReference type="Proteomes" id="UP000233325"/>
    </source>
</evidence>
<dbReference type="GO" id="GO:0005694">
    <property type="term" value="C:chromosome"/>
    <property type="evidence" value="ECO:0007669"/>
    <property type="project" value="InterPro"/>
</dbReference>
<feature type="site" description="Interaction with DNA" evidence="10">
    <location>
        <position position="483"/>
    </location>
</feature>
<name>A0A2N2E119_9BACT</name>
<feature type="domain" description="Topo IA-type catalytic" evidence="13">
    <location>
        <begin position="127"/>
        <end position="552"/>
    </location>
</feature>
<dbReference type="HAMAP" id="MF_00952">
    <property type="entry name" value="Topoisom_1_prok"/>
    <property type="match status" value="1"/>
</dbReference>
<comment type="subunit">
    <text evidence="10">Monomer.</text>
</comment>
<feature type="site" description="Interaction with DNA" evidence="10">
    <location>
        <position position="138"/>
    </location>
</feature>
<dbReference type="PANTHER" id="PTHR42785:SF1">
    <property type="entry name" value="DNA TOPOISOMERASE"/>
    <property type="match status" value="1"/>
</dbReference>
<dbReference type="PROSITE" id="PS00396">
    <property type="entry name" value="TOPO_IA_1"/>
    <property type="match status" value="1"/>
</dbReference>
<dbReference type="EC" id="5.6.2.1" evidence="10"/>
<evidence type="ECO:0000259" key="13">
    <source>
        <dbReference type="PROSITE" id="PS52039"/>
    </source>
</evidence>
<evidence type="ECO:0000259" key="12">
    <source>
        <dbReference type="PROSITE" id="PS50880"/>
    </source>
</evidence>
<feature type="site" description="Interaction with DNA" evidence="10">
    <location>
        <position position="153"/>
    </location>
</feature>
<dbReference type="Pfam" id="PF01131">
    <property type="entry name" value="Topoisom_bac"/>
    <property type="match status" value="1"/>
</dbReference>
<evidence type="ECO:0000256" key="3">
    <source>
        <dbReference type="ARBA" id="ARBA00022723"/>
    </source>
</evidence>
<dbReference type="SMART" id="SM00436">
    <property type="entry name" value="TOP1Bc"/>
    <property type="match status" value="1"/>
</dbReference>
<dbReference type="CDD" id="cd03363">
    <property type="entry name" value="TOPRIM_TopoIA_TopoI"/>
    <property type="match status" value="1"/>
</dbReference>
<dbReference type="InterPro" id="IPR005733">
    <property type="entry name" value="TopoI_bac-type"/>
</dbReference>
<comment type="catalytic activity">
    <reaction evidence="1 10">
        <text>ATP-independent breakage of single-stranded DNA, followed by passage and rejoining.</text>
        <dbReference type="EC" id="5.6.2.1"/>
    </reaction>
</comment>
<evidence type="ECO:0000256" key="8">
    <source>
        <dbReference type="ARBA" id="ARBA00023125"/>
    </source>
</evidence>
<dbReference type="InterPro" id="IPR013824">
    <property type="entry name" value="Topo_IA_cen_sub1"/>
</dbReference>
<dbReference type="GO" id="GO:0006265">
    <property type="term" value="P:DNA topological change"/>
    <property type="evidence" value="ECO:0007669"/>
    <property type="project" value="UniProtKB-UniRule"/>
</dbReference>
<protein>
    <recommendedName>
        <fullName evidence="10">DNA topoisomerase 1</fullName>
        <ecNumber evidence="10">5.6.2.1</ecNumber>
    </recommendedName>
    <alternativeName>
        <fullName evidence="10">DNA topoisomerase I</fullName>
    </alternativeName>
</protein>
<dbReference type="InterPro" id="IPR003602">
    <property type="entry name" value="Topo_IA_DNA-bd_dom"/>
</dbReference>
<dbReference type="SMART" id="SM00493">
    <property type="entry name" value="TOPRIM"/>
    <property type="match status" value="1"/>
</dbReference>
<evidence type="ECO:0000256" key="10">
    <source>
        <dbReference type="HAMAP-Rule" id="MF_00952"/>
    </source>
</evidence>
<dbReference type="InterPro" id="IPR000380">
    <property type="entry name" value="Topo_IA"/>
</dbReference>
<dbReference type="PANTHER" id="PTHR42785">
    <property type="entry name" value="DNA TOPOISOMERASE, TYPE IA, CORE"/>
    <property type="match status" value="1"/>
</dbReference>
<dbReference type="SMART" id="SM00437">
    <property type="entry name" value="TOP1Ac"/>
    <property type="match status" value="1"/>
</dbReference>
<accession>A0A2N2E119</accession>
<feature type="site" description="Interaction with DNA" evidence="10">
    <location>
        <position position="146"/>
    </location>
</feature>
<evidence type="ECO:0000256" key="7">
    <source>
        <dbReference type="ARBA" id="ARBA00023029"/>
    </source>
</evidence>
<evidence type="ECO:0000256" key="6">
    <source>
        <dbReference type="ARBA" id="ARBA00022842"/>
    </source>
</evidence>
<feature type="site" description="Interaction with DNA" evidence="10">
    <location>
        <position position="137"/>
    </location>
</feature>
<feature type="region of interest" description="Interaction with DNA" evidence="10">
    <location>
        <begin position="161"/>
        <end position="166"/>
    </location>
</feature>
<dbReference type="GO" id="GO:0003677">
    <property type="term" value="F:DNA binding"/>
    <property type="evidence" value="ECO:0007669"/>
    <property type="project" value="UniProtKB-KW"/>
</dbReference>
<dbReference type="NCBIfam" id="TIGR01051">
    <property type="entry name" value="topA_bact"/>
    <property type="match status" value="1"/>
</dbReference>
<dbReference type="InterPro" id="IPR013498">
    <property type="entry name" value="Topo_IA_Znf"/>
</dbReference>
<dbReference type="Gene3D" id="3.30.65.10">
    <property type="entry name" value="Bacterial Topoisomerase I, domain 1"/>
    <property type="match status" value="3"/>
</dbReference>
<evidence type="ECO:0000256" key="2">
    <source>
        <dbReference type="ARBA" id="ARBA00009446"/>
    </source>
</evidence>
<dbReference type="PROSITE" id="PS50880">
    <property type="entry name" value="TOPRIM"/>
    <property type="match status" value="1"/>
</dbReference>
<gene>
    <name evidence="10" type="primary">topA</name>
    <name evidence="14" type="ORF">CVU83_01865</name>
</gene>
<dbReference type="GO" id="GO:0008270">
    <property type="term" value="F:zinc ion binding"/>
    <property type="evidence" value="ECO:0007669"/>
    <property type="project" value="UniProtKB-KW"/>
</dbReference>
<evidence type="ECO:0000256" key="4">
    <source>
        <dbReference type="ARBA" id="ARBA00022771"/>
    </source>
</evidence>
<feature type="site" description="Interaction with DNA" evidence="10">
    <location>
        <position position="293"/>
    </location>
</feature>
<comment type="function">
    <text evidence="10">Releases the supercoiling and torsional tension of DNA, which is introduced during the DNA replication and transcription, by transiently cleaving and rejoining one strand of the DNA duplex. Introduces a single-strand break via transesterification at a target site in duplex DNA. The scissile phosphodiester is attacked by the catalytic tyrosine of the enzyme, resulting in the formation of a DNA-(5'-phosphotyrosyl)-enzyme intermediate and the expulsion of a 3'-OH DNA strand. The free DNA strand then undergoes passage around the unbroken strand, thus removing DNA supercoils. Finally, in the religation step, the DNA 3'-OH attacks the covalent intermediate to expel the active-site tyrosine and restore the DNA phosphodiester backbone.</text>
</comment>
<evidence type="ECO:0000256" key="5">
    <source>
        <dbReference type="ARBA" id="ARBA00022833"/>
    </source>
</evidence>
<feature type="region of interest" description="Disordered" evidence="11">
    <location>
        <begin position="329"/>
        <end position="352"/>
    </location>
</feature>
<comment type="similarity">
    <text evidence="2 10">Belongs to the type IA topoisomerase family.</text>
</comment>
<feature type="active site" description="O-(5'-phospho-DNA)-tyrosine intermediate" evidence="10">
    <location>
        <position position="291"/>
    </location>
</feature>
<dbReference type="InterPro" id="IPR013826">
    <property type="entry name" value="Topo_IA_cen_sub3"/>
</dbReference>
<keyword evidence="3" id="KW-0479">Metal-binding</keyword>
<dbReference type="GO" id="GO:0003917">
    <property type="term" value="F:DNA topoisomerase type I (single strand cut, ATP-independent) activity"/>
    <property type="evidence" value="ECO:0007669"/>
    <property type="project" value="UniProtKB-UniRule"/>
</dbReference>
<dbReference type="Gene3D" id="2.70.20.10">
    <property type="entry name" value="Topoisomerase I, domain 3"/>
    <property type="match status" value="1"/>
</dbReference>
<feature type="site" description="Interaction with DNA" evidence="10">
    <location>
        <position position="141"/>
    </location>
</feature>
<dbReference type="CDD" id="cd00186">
    <property type="entry name" value="TOP1Ac"/>
    <property type="match status" value="1"/>
</dbReference>
<dbReference type="SUPFAM" id="SSF56712">
    <property type="entry name" value="Prokaryotic type I DNA topoisomerase"/>
    <property type="match status" value="1"/>
</dbReference>
<dbReference type="InterPro" id="IPR013497">
    <property type="entry name" value="Topo_IA_cen"/>
</dbReference>
<organism evidence="14 15">
    <name type="scientific">Candidatus Falkowbacteria bacterium HGW-Falkowbacteria-2</name>
    <dbReference type="NCBI Taxonomy" id="2013769"/>
    <lineage>
        <taxon>Bacteria</taxon>
        <taxon>Candidatus Falkowiibacteriota</taxon>
    </lineage>
</organism>
<dbReference type="SUPFAM" id="SSF57783">
    <property type="entry name" value="Zinc beta-ribbon"/>
    <property type="match status" value="3"/>
</dbReference>
<sequence>MKLIIVESPTKAKTISKFLGADFKVESSFGHVRDLPAKEMGIDITNNFEPKYVTPAKAKKTASALKAAASKAETVILASDEDREGEAIAWHLAKVLKLDQSKTQRIVFHEITKPAIIQALENPRGINQDLVDAQQARRVLDRLVGYELSPFLWKKVAKGLSAGRVQSVAIRIIVEREREILAFNSQEYWTVSAEVKDEKSGTAYKANLFRLDGKTFDKLDISAELAASLKEQLIDAIGRIVKVEEKSVSKNPSSPFTTSTLQQGANRQLGFSAKQTMVLAQKLYEQGFITYMRTDSLNLSAQFLIEAREYLAGTLPPEYVLPEPRTFKTKGKNAQEAHEAIRPTLASRTPDELKEKLDKGEYRLYNLIWQRTLATQMPAAKLSATTIDIEAACTDGTKHIFRASGQVLVFDGYLKIYPEKTAEQVLPKPSENEAVTFLKIETEQHATKPPARFSDAGLVKEMEKFGIGRPSTYAPTINTIITRNYVQRNEDKRLQPTDIALVVNDLLVEHFPKIVDYNFTAGMENDLDLVAAGEKEWQPLIADFYGDFHSNLEKKYEDIKKSDIMPEETSEEKCDKCGAAMVIKTGRYGKFLACSAFPECRNIKKMDGGAAVKQDNPALDALNEKYKGTACDKCGSEMKVRTGKYGPFLACTAYPKCKNIKNVDDGADKGKEIICPACKTGKIVKKFSKRGAFYACDNYPDCKNAYWGQPTGDKCPDCESLLVKDKDGGIVCSDKGCGYKK</sequence>
<dbReference type="Pfam" id="PF01396">
    <property type="entry name" value="Zn_ribbon_Top1"/>
    <property type="match status" value="3"/>
</dbReference>
<dbReference type="InterPro" id="IPR003601">
    <property type="entry name" value="Topo_IA_2"/>
</dbReference>
<keyword evidence="5" id="KW-0862">Zinc</keyword>
<dbReference type="Gene3D" id="3.40.50.140">
    <property type="match status" value="1"/>
</dbReference>
<evidence type="ECO:0000256" key="9">
    <source>
        <dbReference type="ARBA" id="ARBA00023235"/>
    </source>
</evidence>
<evidence type="ECO:0000313" key="14">
    <source>
        <dbReference type="EMBL" id="PKM88362.1"/>
    </source>
</evidence>
<proteinExistence type="inferred from homology"/>
<feature type="site" description="Interaction with DNA" evidence="10">
    <location>
        <position position="31"/>
    </location>
</feature>
<dbReference type="Proteomes" id="UP000233325">
    <property type="component" value="Unassembled WGS sequence"/>
</dbReference>
<dbReference type="PRINTS" id="PR00417">
    <property type="entry name" value="PRTPISMRASEI"/>
</dbReference>
<dbReference type="PROSITE" id="PS52039">
    <property type="entry name" value="TOPO_IA_2"/>
    <property type="match status" value="1"/>
</dbReference>
<dbReference type="InterPro" id="IPR023406">
    <property type="entry name" value="Topo_IA_AS"/>
</dbReference>
<dbReference type="InterPro" id="IPR028612">
    <property type="entry name" value="Topoisom_1_IA"/>
</dbReference>
<dbReference type="InterPro" id="IPR006171">
    <property type="entry name" value="TOPRIM_dom"/>
</dbReference>
<keyword evidence="4" id="KW-0863">Zinc-finger</keyword>
<comment type="caution">
    <text evidence="14">The sequence shown here is derived from an EMBL/GenBank/DDBJ whole genome shotgun (WGS) entry which is preliminary data.</text>
</comment>
<reference evidence="14 15" key="1">
    <citation type="journal article" date="2017" name="ISME J.">
        <title>Potential for microbial H2 and metal transformations associated with novel bacteria and archaea in deep terrestrial subsurface sediments.</title>
        <authorList>
            <person name="Hernsdorf A.W."/>
            <person name="Amano Y."/>
            <person name="Miyakawa K."/>
            <person name="Ise K."/>
            <person name="Suzuki Y."/>
            <person name="Anantharaman K."/>
            <person name="Probst A."/>
            <person name="Burstein D."/>
            <person name="Thomas B.C."/>
            <person name="Banfield J.F."/>
        </authorList>
    </citation>
    <scope>NUCLEOTIDE SEQUENCE [LARGE SCALE GENOMIC DNA]</scope>
    <source>
        <strain evidence="14">HGW-Falkowbacteria-2</strain>
    </source>
</reference>
<feature type="domain" description="Toprim" evidence="12">
    <location>
        <begin position="1"/>
        <end position="111"/>
    </location>
</feature>
<keyword evidence="8 10" id="KW-0238">DNA-binding</keyword>
<evidence type="ECO:0000256" key="11">
    <source>
        <dbReference type="SAM" id="MobiDB-lite"/>
    </source>
</evidence>
<dbReference type="EMBL" id="PHAH01000019">
    <property type="protein sequence ID" value="PKM88362.1"/>
    <property type="molecule type" value="Genomic_DNA"/>
</dbReference>
<dbReference type="InterPro" id="IPR034149">
    <property type="entry name" value="TOPRIM_TopoI"/>
</dbReference>
<keyword evidence="6" id="KW-0460">Magnesium</keyword>
<dbReference type="Gene3D" id="1.10.290.10">
    <property type="entry name" value="Topoisomerase I, domain 4"/>
    <property type="match status" value="1"/>
</dbReference>
<dbReference type="Gene3D" id="1.10.460.10">
    <property type="entry name" value="Topoisomerase I, domain 2"/>
    <property type="match status" value="1"/>
</dbReference>
<dbReference type="InterPro" id="IPR013825">
    <property type="entry name" value="Topo_IA_cen_sub2"/>
</dbReference>